<dbReference type="AlphaFoldDB" id="A0AA86UW29"/>
<keyword evidence="1" id="KW-0472">Membrane</keyword>
<organism evidence="2">
    <name type="scientific">Hexamita inflata</name>
    <dbReference type="NCBI Taxonomy" id="28002"/>
    <lineage>
        <taxon>Eukaryota</taxon>
        <taxon>Metamonada</taxon>
        <taxon>Diplomonadida</taxon>
        <taxon>Hexamitidae</taxon>
        <taxon>Hexamitinae</taxon>
        <taxon>Hexamita</taxon>
    </lineage>
</organism>
<feature type="transmembrane region" description="Helical" evidence="1">
    <location>
        <begin position="37"/>
        <end position="62"/>
    </location>
</feature>
<dbReference type="EMBL" id="CATOUU010000822">
    <property type="protein sequence ID" value="CAI9951058.1"/>
    <property type="molecule type" value="Genomic_DNA"/>
</dbReference>
<evidence type="ECO:0000313" key="4">
    <source>
        <dbReference type="Proteomes" id="UP001642409"/>
    </source>
</evidence>
<gene>
    <name evidence="3" type="ORF">HINF_LOCUS33171</name>
    <name evidence="2" type="ORF">HINF_LOCUS38703</name>
</gene>
<proteinExistence type="predicted"/>
<feature type="transmembrane region" description="Helical" evidence="1">
    <location>
        <begin position="68"/>
        <end position="89"/>
    </location>
</feature>
<keyword evidence="1" id="KW-1133">Transmembrane helix</keyword>
<reference evidence="3 4" key="2">
    <citation type="submission" date="2024-07" db="EMBL/GenBank/DDBJ databases">
        <authorList>
            <person name="Akdeniz Z."/>
        </authorList>
    </citation>
    <scope>NUCLEOTIDE SEQUENCE [LARGE SCALE GENOMIC DNA]</scope>
</reference>
<dbReference type="EMBL" id="CAXDID020000115">
    <property type="protein sequence ID" value="CAL6030294.1"/>
    <property type="molecule type" value="Genomic_DNA"/>
</dbReference>
<protein>
    <submittedName>
        <fullName evidence="3">Hypothetical_protein</fullName>
    </submittedName>
</protein>
<reference evidence="2" key="1">
    <citation type="submission" date="2023-06" db="EMBL/GenBank/DDBJ databases">
        <authorList>
            <person name="Kurt Z."/>
        </authorList>
    </citation>
    <scope>NUCLEOTIDE SEQUENCE</scope>
</reference>
<feature type="transmembrane region" description="Helical" evidence="1">
    <location>
        <begin position="190"/>
        <end position="209"/>
    </location>
</feature>
<evidence type="ECO:0000256" key="1">
    <source>
        <dbReference type="SAM" id="Phobius"/>
    </source>
</evidence>
<evidence type="ECO:0000313" key="3">
    <source>
        <dbReference type="EMBL" id="CAL6030294.1"/>
    </source>
</evidence>
<feature type="transmembrane region" description="Helical" evidence="1">
    <location>
        <begin position="101"/>
        <end position="122"/>
    </location>
</feature>
<feature type="transmembrane region" description="Helical" evidence="1">
    <location>
        <begin position="158"/>
        <end position="178"/>
    </location>
</feature>
<dbReference type="Proteomes" id="UP001642409">
    <property type="component" value="Unassembled WGS sequence"/>
</dbReference>
<keyword evidence="1" id="KW-0812">Transmembrane</keyword>
<comment type="caution">
    <text evidence="2">The sequence shown here is derived from an EMBL/GenBank/DDBJ whole genome shotgun (WGS) entry which is preliminary data.</text>
</comment>
<evidence type="ECO:0000313" key="2">
    <source>
        <dbReference type="EMBL" id="CAI9951058.1"/>
    </source>
</evidence>
<accession>A0AA86UW29</accession>
<name>A0AA86UW29_9EUKA</name>
<sequence>MIVFKILSFFLFKSFFQNDNHNRQFSKKVFNKNSGDVLFFQLVQLIKIAFWTFECLCLIWLFPLKCQWYFITQFTFGYLNIYLILEVMVLKIIAQVSLWEYFLKILIMFQFTFIHLLFYLLFINGFQVNSFSFFQLFNEFYDFKRFFKLILSGQNKRFNYLFILLIKCQQFMDIIALLQFLVRTTLQNRIIDILLNIFLCCLYICMVAKV</sequence>
<keyword evidence="4" id="KW-1185">Reference proteome</keyword>